<keyword evidence="4 5" id="KW-0472">Membrane</keyword>
<dbReference type="InterPro" id="IPR007016">
    <property type="entry name" value="O-antigen_ligase-rel_domated"/>
</dbReference>
<dbReference type="EMBL" id="BART01001464">
    <property type="protein sequence ID" value="GAG69370.1"/>
    <property type="molecule type" value="Genomic_DNA"/>
</dbReference>
<evidence type="ECO:0000256" key="3">
    <source>
        <dbReference type="ARBA" id="ARBA00022989"/>
    </source>
</evidence>
<dbReference type="AlphaFoldDB" id="X0ZIA7"/>
<sequence length="147" mass="16963">NYTQESIKSSIGTRVVLWEEAVQIIKRNFIFGVGQGDIKMELHNQAKKKGYSQIVEKNLNIHNQFLETFVGLGIGGFILLVLMLFGPILRLSGKFLELFIYFIIIVTVNLVFESMFNRLAGVFFFAFFYCLFVLFMNHVPKKENNIP</sequence>
<evidence type="ECO:0000256" key="1">
    <source>
        <dbReference type="ARBA" id="ARBA00004141"/>
    </source>
</evidence>
<feature type="transmembrane region" description="Helical" evidence="5">
    <location>
        <begin position="69"/>
        <end position="89"/>
    </location>
</feature>
<feature type="transmembrane region" description="Helical" evidence="5">
    <location>
        <begin position="119"/>
        <end position="139"/>
    </location>
</feature>
<comment type="subcellular location">
    <subcellularLocation>
        <location evidence="1">Membrane</location>
        <topology evidence="1">Multi-pass membrane protein</topology>
    </subcellularLocation>
</comment>
<organism evidence="7">
    <name type="scientific">marine sediment metagenome</name>
    <dbReference type="NCBI Taxonomy" id="412755"/>
    <lineage>
        <taxon>unclassified sequences</taxon>
        <taxon>metagenomes</taxon>
        <taxon>ecological metagenomes</taxon>
    </lineage>
</organism>
<protein>
    <recommendedName>
        <fullName evidence="6">O-antigen ligase-related domain-containing protein</fullName>
    </recommendedName>
</protein>
<proteinExistence type="predicted"/>
<evidence type="ECO:0000259" key="6">
    <source>
        <dbReference type="Pfam" id="PF04932"/>
    </source>
</evidence>
<dbReference type="Pfam" id="PF04932">
    <property type="entry name" value="Wzy_C"/>
    <property type="match status" value="1"/>
</dbReference>
<accession>X0ZIA7</accession>
<gene>
    <name evidence="7" type="ORF">S01H4_05147</name>
</gene>
<feature type="domain" description="O-antigen ligase-related" evidence="6">
    <location>
        <begin position="9"/>
        <end position="81"/>
    </location>
</feature>
<evidence type="ECO:0000313" key="7">
    <source>
        <dbReference type="EMBL" id="GAG69370.1"/>
    </source>
</evidence>
<keyword evidence="3 5" id="KW-1133">Transmembrane helix</keyword>
<keyword evidence="2 5" id="KW-0812">Transmembrane</keyword>
<feature type="non-terminal residue" evidence="7">
    <location>
        <position position="1"/>
    </location>
</feature>
<reference evidence="7" key="1">
    <citation type="journal article" date="2014" name="Front. Microbiol.">
        <title>High frequency of phylogenetically diverse reductive dehalogenase-homologous genes in deep subseafloor sedimentary metagenomes.</title>
        <authorList>
            <person name="Kawai M."/>
            <person name="Futagami T."/>
            <person name="Toyoda A."/>
            <person name="Takaki Y."/>
            <person name="Nishi S."/>
            <person name="Hori S."/>
            <person name="Arai W."/>
            <person name="Tsubouchi T."/>
            <person name="Morono Y."/>
            <person name="Uchiyama I."/>
            <person name="Ito T."/>
            <person name="Fujiyama A."/>
            <person name="Inagaki F."/>
            <person name="Takami H."/>
        </authorList>
    </citation>
    <scope>NUCLEOTIDE SEQUENCE</scope>
    <source>
        <strain evidence="7">Expedition CK06-06</strain>
    </source>
</reference>
<comment type="caution">
    <text evidence="7">The sequence shown here is derived from an EMBL/GenBank/DDBJ whole genome shotgun (WGS) entry which is preliminary data.</text>
</comment>
<feature type="transmembrane region" description="Helical" evidence="5">
    <location>
        <begin position="95"/>
        <end position="112"/>
    </location>
</feature>
<name>X0ZIA7_9ZZZZ</name>
<evidence type="ECO:0000256" key="4">
    <source>
        <dbReference type="ARBA" id="ARBA00023136"/>
    </source>
</evidence>
<evidence type="ECO:0000256" key="5">
    <source>
        <dbReference type="SAM" id="Phobius"/>
    </source>
</evidence>
<dbReference type="GO" id="GO:0016020">
    <property type="term" value="C:membrane"/>
    <property type="evidence" value="ECO:0007669"/>
    <property type="project" value="UniProtKB-SubCell"/>
</dbReference>
<evidence type="ECO:0000256" key="2">
    <source>
        <dbReference type="ARBA" id="ARBA00022692"/>
    </source>
</evidence>